<dbReference type="InterPro" id="IPR012165">
    <property type="entry name" value="Cyt_c3_hydrogenase_gsu"/>
</dbReference>
<feature type="binding site" evidence="12">
    <location>
        <position position="228"/>
    </location>
    <ligand>
        <name>[2Fe-2S] cluster</name>
        <dbReference type="ChEBI" id="CHEBI:190135"/>
    </ligand>
</feature>
<dbReference type="PRINTS" id="PR00409">
    <property type="entry name" value="PHDIOXRDTASE"/>
</dbReference>
<dbReference type="Pfam" id="PF10418">
    <property type="entry name" value="DHODB_Fe-S_bind"/>
    <property type="match status" value="1"/>
</dbReference>
<feature type="domain" description="FAD-binding FR-type" evidence="13">
    <location>
        <begin position="3"/>
        <end position="105"/>
    </location>
</feature>
<sequence length="258" mass="28183">MKKHIIDFEIVENRHIHALYSLLVLRPVNATLPEEILPGQFVEVAVDNSAGTFLRRPISVNNVDRENGTLWLLVRRAGDGTATMISKRPGELLNLVLPLGNGFTIPAPGQRILLSGGGVGVAPMLYFGRELKRLGMNPEFLLGARSKNDLLQIEEFEKIGKLHISTDDGSAGEHGIVTTNSALSEKWDRIYCCGPLPMMKAIAREARRIGADCEVSLENMMACGLGACLCCVEPTVKGNVCVCTEGPVFNINQLTWED</sequence>
<comment type="similarity">
    <text evidence="1">Belongs to the PyrK family.</text>
</comment>
<dbReference type="AlphaFoldDB" id="A0A1B1S9L4"/>
<dbReference type="Gene3D" id="2.40.30.10">
    <property type="entry name" value="Translation factors"/>
    <property type="match status" value="1"/>
</dbReference>
<evidence type="ECO:0000256" key="4">
    <source>
        <dbReference type="ARBA" id="ARBA00022714"/>
    </source>
</evidence>
<dbReference type="GeneID" id="65536604"/>
<dbReference type="STRING" id="1796646.A4V02_07015"/>
<keyword evidence="8 12" id="KW-0408">Iron</keyword>
<feature type="binding site" evidence="12">
    <location>
        <position position="243"/>
    </location>
    <ligand>
        <name>[2Fe-2S] cluster</name>
        <dbReference type="ChEBI" id="CHEBI:190135"/>
    </ligand>
</feature>
<keyword evidence="7" id="KW-0249">Electron transport</keyword>
<reference evidence="15" key="1">
    <citation type="submission" date="2016-04" db="EMBL/GenBank/DDBJ databases">
        <title>Complete Genome Sequences of Twelve Strains of a Stable Defined Moderately Diverse Mouse Microbiota 2 (sDMDMm2).</title>
        <authorList>
            <person name="Uchimura Y."/>
            <person name="Wyss M."/>
            <person name="Brugiroux S."/>
            <person name="Limenitakis J.P."/>
            <person name="Stecher B."/>
            <person name="McCoy K.D."/>
            <person name="Macpherson A.J."/>
        </authorList>
    </citation>
    <scope>NUCLEOTIDE SEQUENCE [LARGE SCALE GENOMIC DNA]</scope>
    <source>
        <strain evidence="15">YL27</strain>
    </source>
</reference>
<evidence type="ECO:0000256" key="3">
    <source>
        <dbReference type="ARBA" id="ARBA00022630"/>
    </source>
</evidence>
<evidence type="ECO:0000313" key="14">
    <source>
        <dbReference type="EMBL" id="ANU63500.1"/>
    </source>
</evidence>
<dbReference type="PANTHER" id="PTHR43513">
    <property type="entry name" value="DIHYDROOROTATE DEHYDROGENASE B (NAD(+)), ELECTRON TRANSFER SUBUNIT"/>
    <property type="match status" value="1"/>
</dbReference>
<dbReference type="GO" id="GO:0051537">
    <property type="term" value="F:2 iron, 2 sulfur cluster binding"/>
    <property type="evidence" value="ECO:0007669"/>
    <property type="project" value="UniProtKB-KW"/>
</dbReference>
<dbReference type="Gene3D" id="2.10.240.10">
    <property type="entry name" value="Dihydroorotate dehydrogenase, electron transfer subunit"/>
    <property type="match status" value="1"/>
</dbReference>
<dbReference type="Proteomes" id="UP000186351">
    <property type="component" value="Chromosome"/>
</dbReference>
<keyword evidence="9 12" id="KW-0411">Iron-sulfur</keyword>
<comment type="cofactor">
    <cofactor evidence="10">
        <name>[2Fe-2S] cluster</name>
        <dbReference type="ChEBI" id="CHEBI:190135"/>
    </cofactor>
</comment>
<accession>A0A1B1S9L4</accession>
<feature type="binding site" evidence="11">
    <location>
        <begin position="80"/>
        <end position="81"/>
    </location>
    <ligand>
        <name>FAD</name>
        <dbReference type="ChEBI" id="CHEBI:57692"/>
    </ligand>
</feature>
<protein>
    <submittedName>
        <fullName evidence="14">Dihydroorotate dehydrogenase electron transfer subunit</fullName>
    </submittedName>
</protein>
<gene>
    <name evidence="14" type="ORF">A4V02_07015</name>
</gene>
<dbReference type="PANTHER" id="PTHR43513:SF3">
    <property type="entry name" value="DIHYDROOROTATE DEHYDROGENASE B (NAD(+)), ELECTRON TRANSFER SUBUNIT-RELATED"/>
    <property type="match status" value="1"/>
</dbReference>
<organism evidence="14 15">
    <name type="scientific">Muribaculum intestinale</name>
    <dbReference type="NCBI Taxonomy" id="1796646"/>
    <lineage>
        <taxon>Bacteria</taxon>
        <taxon>Pseudomonadati</taxon>
        <taxon>Bacteroidota</taxon>
        <taxon>Bacteroidia</taxon>
        <taxon>Bacteroidales</taxon>
        <taxon>Muribaculaceae</taxon>
        <taxon>Muribaculum</taxon>
    </lineage>
</organism>
<dbReference type="InterPro" id="IPR039261">
    <property type="entry name" value="FNR_nucleotide-bd"/>
</dbReference>
<keyword evidence="5 12" id="KW-0479">Metal-binding</keyword>
<keyword evidence="15" id="KW-1185">Reference proteome</keyword>
<evidence type="ECO:0000256" key="6">
    <source>
        <dbReference type="ARBA" id="ARBA00022827"/>
    </source>
</evidence>
<evidence type="ECO:0000313" key="15">
    <source>
        <dbReference type="Proteomes" id="UP000186351"/>
    </source>
</evidence>
<keyword evidence="3 11" id="KW-0285">Flavoprotein</keyword>
<keyword evidence="2" id="KW-0813">Transport</keyword>
<evidence type="ECO:0000256" key="1">
    <source>
        <dbReference type="ARBA" id="ARBA00006422"/>
    </source>
</evidence>
<dbReference type="SUPFAM" id="SSF52343">
    <property type="entry name" value="Ferredoxin reductase-like, C-terminal NADP-linked domain"/>
    <property type="match status" value="1"/>
</dbReference>
<dbReference type="GO" id="GO:0046872">
    <property type="term" value="F:metal ion binding"/>
    <property type="evidence" value="ECO:0007669"/>
    <property type="project" value="UniProtKB-KW"/>
</dbReference>
<evidence type="ECO:0000256" key="5">
    <source>
        <dbReference type="ARBA" id="ARBA00022723"/>
    </source>
</evidence>
<name>A0A1B1S9L4_9BACT</name>
<keyword evidence="4 12" id="KW-0001">2Fe-2S</keyword>
<keyword evidence="6 11" id="KW-0274">FAD</keyword>
<dbReference type="GO" id="GO:0006221">
    <property type="term" value="P:pyrimidine nucleotide biosynthetic process"/>
    <property type="evidence" value="ECO:0007669"/>
    <property type="project" value="InterPro"/>
</dbReference>
<evidence type="ECO:0000256" key="10">
    <source>
        <dbReference type="ARBA" id="ARBA00034078"/>
    </source>
</evidence>
<dbReference type="KEGG" id="pary:A4V02_07015"/>
<evidence type="ECO:0000259" key="13">
    <source>
        <dbReference type="PROSITE" id="PS51384"/>
    </source>
</evidence>
<comment type="cofactor">
    <cofactor evidence="12">
        <name>[2Fe-2S] cluster</name>
        <dbReference type="ChEBI" id="CHEBI:190135"/>
    </cofactor>
    <text evidence="12">Binds 1 [2Fe-2S] cluster per subunit.</text>
</comment>
<proteinExistence type="inferred from homology"/>
<feature type="binding site" evidence="11">
    <location>
        <begin position="56"/>
        <end position="59"/>
    </location>
    <ligand>
        <name>FAD</name>
        <dbReference type="ChEBI" id="CHEBI:57692"/>
    </ligand>
</feature>
<dbReference type="OrthoDB" id="9789468at2"/>
<dbReference type="SUPFAM" id="SSF63380">
    <property type="entry name" value="Riboflavin synthase domain-like"/>
    <property type="match status" value="1"/>
</dbReference>
<dbReference type="InterPro" id="IPR019480">
    <property type="entry name" value="Dihydroorotate_DH_Fe-S-bd"/>
</dbReference>
<dbReference type="RefSeq" id="WP_068960812.1">
    <property type="nucleotide sequence ID" value="NZ_CAJTAP010000017.1"/>
</dbReference>
<dbReference type="Gene3D" id="3.40.50.80">
    <property type="entry name" value="Nucleotide-binding domain of ferredoxin-NADP reductase (FNR) module"/>
    <property type="match status" value="1"/>
</dbReference>
<accession>A0A1Z2XJ06</accession>
<dbReference type="InterPro" id="IPR037117">
    <property type="entry name" value="Dihydroorotate_DH_ele_sf"/>
</dbReference>
<dbReference type="InterPro" id="IPR001433">
    <property type="entry name" value="OxRdtase_FAD/NAD-bd"/>
</dbReference>
<dbReference type="InterPro" id="IPR017927">
    <property type="entry name" value="FAD-bd_FR_type"/>
</dbReference>
<evidence type="ECO:0000256" key="2">
    <source>
        <dbReference type="ARBA" id="ARBA00022448"/>
    </source>
</evidence>
<evidence type="ECO:0000256" key="9">
    <source>
        <dbReference type="ARBA" id="ARBA00023014"/>
    </source>
</evidence>
<evidence type="ECO:0000256" key="8">
    <source>
        <dbReference type="ARBA" id="ARBA00023004"/>
    </source>
</evidence>
<dbReference type="PIRSF" id="PIRSF006816">
    <property type="entry name" value="Cyc3_hyd_g"/>
    <property type="match status" value="1"/>
</dbReference>
<dbReference type="Pfam" id="PF00175">
    <property type="entry name" value="NAD_binding_1"/>
    <property type="match status" value="1"/>
</dbReference>
<feature type="binding site" evidence="12">
    <location>
        <position position="223"/>
    </location>
    <ligand>
        <name>[2Fe-2S] cluster</name>
        <dbReference type="ChEBI" id="CHEBI:190135"/>
    </ligand>
</feature>
<evidence type="ECO:0000256" key="7">
    <source>
        <dbReference type="ARBA" id="ARBA00022982"/>
    </source>
</evidence>
<dbReference type="GO" id="GO:0016491">
    <property type="term" value="F:oxidoreductase activity"/>
    <property type="evidence" value="ECO:0007669"/>
    <property type="project" value="InterPro"/>
</dbReference>
<feature type="binding site" evidence="11">
    <location>
        <begin position="73"/>
        <end position="75"/>
    </location>
    <ligand>
        <name>FAD</name>
        <dbReference type="ChEBI" id="CHEBI:57692"/>
    </ligand>
</feature>
<dbReference type="InterPro" id="IPR017938">
    <property type="entry name" value="Riboflavin_synthase-like_b-brl"/>
</dbReference>
<evidence type="ECO:0000256" key="12">
    <source>
        <dbReference type="PIRSR" id="PIRSR006816-2"/>
    </source>
</evidence>
<dbReference type="PROSITE" id="PS51384">
    <property type="entry name" value="FAD_FR"/>
    <property type="match status" value="1"/>
</dbReference>
<comment type="cofactor">
    <cofactor evidence="11">
        <name>FAD</name>
        <dbReference type="ChEBI" id="CHEBI:57692"/>
    </cofactor>
    <text evidence="11">Binds 1 FAD per subunit.</text>
</comment>
<dbReference type="GO" id="GO:0050660">
    <property type="term" value="F:flavin adenine dinucleotide binding"/>
    <property type="evidence" value="ECO:0007669"/>
    <property type="project" value="InterPro"/>
</dbReference>
<dbReference type="EMBL" id="CP015402">
    <property type="protein sequence ID" value="ANU63500.1"/>
    <property type="molecule type" value="Genomic_DNA"/>
</dbReference>
<feature type="binding site" evidence="12">
    <location>
        <position position="231"/>
    </location>
    <ligand>
        <name>[2Fe-2S] cluster</name>
        <dbReference type="ChEBI" id="CHEBI:190135"/>
    </ligand>
</feature>
<dbReference type="InterPro" id="IPR050353">
    <property type="entry name" value="PyrK_electron_transfer"/>
</dbReference>
<dbReference type="CDD" id="cd06218">
    <property type="entry name" value="DHOD_e_trans"/>
    <property type="match status" value="1"/>
</dbReference>
<evidence type="ECO:0000256" key="11">
    <source>
        <dbReference type="PIRSR" id="PIRSR006816-1"/>
    </source>
</evidence>